<accession>A0A7V6A1Q8</accession>
<dbReference type="InterPro" id="IPR003029">
    <property type="entry name" value="S1_domain"/>
</dbReference>
<dbReference type="PANTHER" id="PTHR11252">
    <property type="entry name" value="POLYRIBONUCLEOTIDE NUCLEOTIDYLTRANSFERASE"/>
    <property type="match status" value="1"/>
</dbReference>
<evidence type="ECO:0000259" key="11">
    <source>
        <dbReference type="PROSITE" id="PS50126"/>
    </source>
</evidence>
<dbReference type="InterPro" id="IPR027408">
    <property type="entry name" value="PNPase/RNase_PH_dom_sf"/>
</dbReference>
<dbReference type="CDD" id="cd04472">
    <property type="entry name" value="S1_PNPase"/>
    <property type="match status" value="1"/>
</dbReference>
<dbReference type="FunFam" id="3.30.1370.10:FF:000001">
    <property type="entry name" value="Polyribonucleotide nucleotidyltransferase"/>
    <property type="match status" value="1"/>
</dbReference>
<evidence type="ECO:0000256" key="5">
    <source>
        <dbReference type="ARBA" id="ARBA00022695"/>
    </source>
</evidence>
<dbReference type="Pfam" id="PF00575">
    <property type="entry name" value="S1"/>
    <property type="match status" value="1"/>
</dbReference>
<feature type="binding site" evidence="9">
    <location>
        <position position="484"/>
    </location>
    <ligand>
        <name>Mg(2+)</name>
        <dbReference type="ChEBI" id="CHEBI:18420"/>
    </ligand>
</feature>
<dbReference type="FunFam" id="3.30.230.70:FF:000001">
    <property type="entry name" value="Polyribonucleotide nucleotidyltransferase"/>
    <property type="match status" value="1"/>
</dbReference>
<comment type="caution">
    <text evidence="12">The sequence shown here is derived from an EMBL/GenBank/DDBJ whole genome shotgun (WGS) entry which is preliminary data.</text>
</comment>
<dbReference type="NCBIfam" id="TIGR03591">
    <property type="entry name" value="polynuc_phos"/>
    <property type="match status" value="1"/>
</dbReference>
<dbReference type="CDD" id="cd02393">
    <property type="entry name" value="KH-I_PNPase"/>
    <property type="match status" value="1"/>
</dbReference>
<evidence type="ECO:0000256" key="6">
    <source>
        <dbReference type="ARBA" id="ARBA00022723"/>
    </source>
</evidence>
<dbReference type="SMART" id="SM00316">
    <property type="entry name" value="S1"/>
    <property type="match status" value="1"/>
</dbReference>
<dbReference type="Pfam" id="PF03725">
    <property type="entry name" value="RNase_PH_C"/>
    <property type="match status" value="2"/>
</dbReference>
<comment type="function">
    <text evidence="9">Involved in mRNA degradation. Catalyzes the phosphorolysis of single-stranded polyribonucleotides processively in the 3'- to 5'-direction.</text>
</comment>
<comment type="subcellular location">
    <subcellularLocation>
        <location evidence="1 9">Cytoplasm</location>
    </subcellularLocation>
</comment>
<dbReference type="Pfam" id="PF03726">
    <property type="entry name" value="PNPase"/>
    <property type="match status" value="1"/>
</dbReference>
<feature type="compositionally biased region" description="Basic residues" evidence="10">
    <location>
        <begin position="705"/>
        <end position="724"/>
    </location>
</feature>
<dbReference type="GO" id="GO:0000287">
    <property type="term" value="F:magnesium ion binding"/>
    <property type="evidence" value="ECO:0007669"/>
    <property type="project" value="UniProtKB-UniRule"/>
</dbReference>
<dbReference type="EC" id="2.7.7.8" evidence="9"/>
<dbReference type="GO" id="GO:0000175">
    <property type="term" value="F:3'-5'-RNA exonuclease activity"/>
    <property type="evidence" value="ECO:0007669"/>
    <property type="project" value="TreeGrafter"/>
</dbReference>
<evidence type="ECO:0000256" key="7">
    <source>
        <dbReference type="ARBA" id="ARBA00022842"/>
    </source>
</evidence>
<gene>
    <name evidence="9 12" type="primary">pnp</name>
    <name evidence="12" type="ORF">ENV52_01185</name>
</gene>
<evidence type="ECO:0000256" key="1">
    <source>
        <dbReference type="ARBA" id="ARBA00004496"/>
    </source>
</evidence>
<evidence type="ECO:0000256" key="10">
    <source>
        <dbReference type="SAM" id="MobiDB-lite"/>
    </source>
</evidence>
<dbReference type="Gene3D" id="2.40.50.140">
    <property type="entry name" value="Nucleic acid-binding proteins"/>
    <property type="match status" value="1"/>
</dbReference>
<dbReference type="SUPFAM" id="SSF55666">
    <property type="entry name" value="Ribonuclease PH domain 2-like"/>
    <property type="match status" value="2"/>
</dbReference>
<evidence type="ECO:0000256" key="4">
    <source>
        <dbReference type="ARBA" id="ARBA00022679"/>
    </source>
</evidence>
<dbReference type="SUPFAM" id="SSF54211">
    <property type="entry name" value="Ribosomal protein S5 domain 2-like"/>
    <property type="match status" value="2"/>
</dbReference>
<comment type="catalytic activity">
    <reaction evidence="9">
        <text>RNA(n+1) + phosphate = RNA(n) + a ribonucleoside 5'-diphosphate</text>
        <dbReference type="Rhea" id="RHEA:22096"/>
        <dbReference type="Rhea" id="RHEA-COMP:14527"/>
        <dbReference type="Rhea" id="RHEA-COMP:17342"/>
        <dbReference type="ChEBI" id="CHEBI:43474"/>
        <dbReference type="ChEBI" id="CHEBI:57930"/>
        <dbReference type="ChEBI" id="CHEBI:140395"/>
        <dbReference type="EC" id="2.7.7.8"/>
    </reaction>
</comment>
<dbReference type="InterPro" id="IPR036345">
    <property type="entry name" value="ExoRNase_PH_dom2_sf"/>
</dbReference>
<evidence type="ECO:0000256" key="8">
    <source>
        <dbReference type="ARBA" id="ARBA00022884"/>
    </source>
</evidence>
<dbReference type="FunFam" id="3.30.230.70:FF:000002">
    <property type="entry name" value="Polyribonucleotide nucleotidyltransferase"/>
    <property type="match status" value="1"/>
</dbReference>
<dbReference type="GO" id="GO:0006402">
    <property type="term" value="P:mRNA catabolic process"/>
    <property type="evidence" value="ECO:0007669"/>
    <property type="project" value="UniProtKB-UniRule"/>
</dbReference>
<dbReference type="Pfam" id="PF00013">
    <property type="entry name" value="KH_1"/>
    <property type="match status" value="1"/>
</dbReference>
<dbReference type="HAMAP" id="MF_01595">
    <property type="entry name" value="PNPase"/>
    <property type="match status" value="1"/>
</dbReference>
<dbReference type="InterPro" id="IPR004088">
    <property type="entry name" value="KH_dom_type_1"/>
</dbReference>
<dbReference type="SUPFAM" id="SSF50249">
    <property type="entry name" value="Nucleic acid-binding proteins"/>
    <property type="match status" value="1"/>
</dbReference>
<organism evidence="12">
    <name type="scientific">Desulfobacca acetoxidans</name>
    <dbReference type="NCBI Taxonomy" id="60893"/>
    <lineage>
        <taxon>Bacteria</taxon>
        <taxon>Pseudomonadati</taxon>
        <taxon>Thermodesulfobacteriota</taxon>
        <taxon>Desulfobaccia</taxon>
        <taxon>Desulfobaccales</taxon>
        <taxon>Desulfobaccaceae</taxon>
        <taxon>Desulfobacca</taxon>
    </lineage>
</organism>
<dbReference type="Gene3D" id="3.30.1370.10">
    <property type="entry name" value="K Homology domain, type 1"/>
    <property type="match status" value="1"/>
</dbReference>
<sequence>MSTTYAVEVGGRTLSFELDRMAFQASGAVLVKYGETCVLVTAVTSERPREGVDFLPLTCDYLEPAYAAGRIPGGFFRREIGRPSEKETLTSRLIDRPLRPLFPKGWNREIQIIATVLSSDLDTDSDMPALNGAAAALEISDIPFCGPVAAVRVGKVDGRLLINPTNTQLKDSTLNLIVAGAPQGLVMVEGGAKMASEDEVLEALFFAQEQMQPIFDLLSRMREEVGKAKLPPPPPPDYGDLSEKVAALATDRLLAAVSQPVKKDRYRAIDQVKEDVLTELGEEAQGREKEVLTLVDDLKKKLVRKKVHQEGRRVDGRNFTEVRPITCEVNILSRAHGSALFTRGETQALAVATLGTPSDEQRIESLFGETFKSFMLHYNFPPYSVGETRFLRGPGRREIGPGALAERAISQVLPNGEEFPYTIRIVSEILSSNGSSSMATVCGASLALMDAGVPIKSAVAGVAMGLMKEGEEVVVLTDILGDEDALGAMDFKVAGTGDGITALQMDIKMTGLTREILAQALAQAKEARLHILGKMNEVIAAPSPGLKDHAPKIVVININPDKIRDVIGPGGKMIKQIVAQTGVKIDIDDDGRVHISSPTQHQADEAIKIIRDLTAEAEVGAVYQGIVKKIMDFGAFVEILPNTDGLVHISELAHHRVKAVTDILKEGDEVMVKVLEVDRQGKIRLSRKALLEAEGPAEGPEEKERRHHHHHGKKPDRVSKKHSS</sequence>
<dbReference type="GO" id="GO:0006396">
    <property type="term" value="P:RNA processing"/>
    <property type="evidence" value="ECO:0007669"/>
    <property type="project" value="InterPro"/>
</dbReference>
<dbReference type="PIRSF" id="PIRSF005499">
    <property type="entry name" value="PNPase"/>
    <property type="match status" value="1"/>
</dbReference>
<dbReference type="SUPFAM" id="SSF46915">
    <property type="entry name" value="Polynucleotide phosphorylase/guanosine pentaphosphate synthase (PNPase/GPSI), domain 3"/>
    <property type="match status" value="1"/>
</dbReference>
<dbReference type="AlphaFoldDB" id="A0A7V6A1Q8"/>
<feature type="binding site" evidence="9">
    <location>
        <position position="490"/>
    </location>
    <ligand>
        <name>Mg(2+)</name>
        <dbReference type="ChEBI" id="CHEBI:18420"/>
    </ligand>
</feature>
<dbReference type="SMART" id="SM00322">
    <property type="entry name" value="KH"/>
    <property type="match status" value="1"/>
</dbReference>
<evidence type="ECO:0000256" key="3">
    <source>
        <dbReference type="ARBA" id="ARBA00022490"/>
    </source>
</evidence>
<feature type="domain" description="S1 motif" evidence="11">
    <location>
        <begin position="620"/>
        <end position="688"/>
    </location>
</feature>
<keyword evidence="8 9" id="KW-0694">RNA-binding</keyword>
<keyword evidence="5 9" id="KW-0548">Nucleotidyltransferase</keyword>
<evidence type="ECO:0000313" key="12">
    <source>
        <dbReference type="EMBL" id="HHS28303.1"/>
    </source>
</evidence>
<dbReference type="PROSITE" id="PS50126">
    <property type="entry name" value="S1"/>
    <property type="match status" value="1"/>
</dbReference>
<dbReference type="GO" id="GO:0005829">
    <property type="term" value="C:cytosol"/>
    <property type="evidence" value="ECO:0007669"/>
    <property type="project" value="TreeGrafter"/>
</dbReference>
<reference evidence="12" key="1">
    <citation type="journal article" date="2020" name="mSystems">
        <title>Genome- and Community-Level Interaction Insights into Carbon Utilization and Element Cycling Functions of Hydrothermarchaeota in Hydrothermal Sediment.</title>
        <authorList>
            <person name="Zhou Z."/>
            <person name="Liu Y."/>
            <person name="Xu W."/>
            <person name="Pan J."/>
            <person name="Luo Z.H."/>
            <person name="Li M."/>
        </authorList>
    </citation>
    <scope>NUCLEOTIDE SEQUENCE [LARGE SCALE GENOMIC DNA]</scope>
    <source>
        <strain evidence="12">SpSt-767</strain>
    </source>
</reference>
<dbReference type="GO" id="GO:0003723">
    <property type="term" value="F:RNA binding"/>
    <property type="evidence" value="ECO:0007669"/>
    <property type="project" value="UniProtKB-UniRule"/>
</dbReference>
<dbReference type="InterPro" id="IPR036456">
    <property type="entry name" value="PNPase_PH_RNA-bd_sf"/>
</dbReference>
<dbReference type="InterPro" id="IPR001247">
    <property type="entry name" value="ExoRNase_PH_dom1"/>
</dbReference>
<dbReference type="FunFam" id="2.40.50.140:FF:000023">
    <property type="entry name" value="Polyribonucleotide nucleotidyltransferase"/>
    <property type="match status" value="1"/>
</dbReference>
<dbReference type="InterPro" id="IPR020568">
    <property type="entry name" value="Ribosomal_Su5_D2-typ_SF"/>
</dbReference>
<dbReference type="NCBIfam" id="NF008805">
    <property type="entry name" value="PRK11824.1"/>
    <property type="match status" value="1"/>
</dbReference>
<dbReference type="InterPro" id="IPR012162">
    <property type="entry name" value="PNPase"/>
</dbReference>
<dbReference type="InterPro" id="IPR036612">
    <property type="entry name" value="KH_dom_type_1_sf"/>
</dbReference>
<proteinExistence type="inferred from homology"/>
<dbReference type="InterPro" id="IPR004087">
    <property type="entry name" value="KH_dom"/>
</dbReference>
<dbReference type="InterPro" id="IPR015848">
    <property type="entry name" value="PNPase_PH_RNA-bd_bac/org-type"/>
</dbReference>
<dbReference type="Gene3D" id="3.30.230.70">
    <property type="entry name" value="GHMP Kinase, N-terminal domain"/>
    <property type="match status" value="2"/>
</dbReference>
<dbReference type="InterPro" id="IPR012340">
    <property type="entry name" value="NA-bd_OB-fold"/>
</dbReference>
<dbReference type="PROSITE" id="PS50084">
    <property type="entry name" value="KH_TYPE_1"/>
    <property type="match status" value="1"/>
</dbReference>
<evidence type="ECO:0000256" key="9">
    <source>
        <dbReference type="HAMAP-Rule" id="MF_01595"/>
    </source>
</evidence>
<dbReference type="CDD" id="cd11364">
    <property type="entry name" value="RNase_PH_PNPase_2"/>
    <property type="match status" value="1"/>
</dbReference>
<evidence type="ECO:0000256" key="2">
    <source>
        <dbReference type="ARBA" id="ARBA00007404"/>
    </source>
</evidence>
<dbReference type="InterPro" id="IPR015847">
    <property type="entry name" value="ExoRNase_PH_dom2"/>
</dbReference>
<feature type="region of interest" description="Disordered" evidence="10">
    <location>
        <begin position="689"/>
        <end position="724"/>
    </location>
</feature>
<dbReference type="PANTHER" id="PTHR11252:SF0">
    <property type="entry name" value="POLYRIBONUCLEOTIDE NUCLEOTIDYLTRANSFERASE 1, MITOCHONDRIAL"/>
    <property type="match status" value="1"/>
</dbReference>
<dbReference type="SUPFAM" id="SSF54791">
    <property type="entry name" value="Eukaryotic type KH-domain (KH-domain type I)"/>
    <property type="match status" value="1"/>
</dbReference>
<keyword evidence="7 9" id="KW-0460">Magnesium</keyword>
<dbReference type="CDD" id="cd11363">
    <property type="entry name" value="RNase_PH_PNPase_1"/>
    <property type="match status" value="1"/>
</dbReference>
<keyword evidence="3 9" id="KW-0963">Cytoplasm</keyword>
<dbReference type="Pfam" id="PF01138">
    <property type="entry name" value="RNase_PH"/>
    <property type="match status" value="2"/>
</dbReference>
<comment type="cofactor">
    <cofactor evidence="9">
        <name>Mg(2+)</name>
        <dbReference type="ChEBI" id="CHEBI:18420"/>
    </cofactor>
</comment>
<keyword evidence="6 9" id="KW-0479">Metal-binding</keyword>
<dbReference type="EMBL" id="DTGR01000021">
    <property type="protein sequence ID" value="HHS28303.1"/>
    <property type="molecule type" value="Genomic_DNA"/>
</dbReference>
<keyword evidence="4 9" id="KW-0808">Transferase</keyword>
<dbReference type="GO" id="GO:0004654">
    <property type="term" value="F:polyribonucleotide nucleotidyltransferase activity"/>
    <property type="evidence" value="ECO:0007669"/>
    <property type="project" value="UniProtKB-UniRule"/>
</dbReference>
<comment type="similarity">
    <text evidence="2 9">Belongs to the polyribonucleotide nucleotidyltransferase family.</text>
</comment>
<protein>
    <recommendedName>
        <fullName evidence="9">Polyribonucleotide nucleotidyltransferase</fullName>
        <ecNumber evidence="9">2.7.7.8</ecNumber>
    </recommendedName>
    <alternativeName>
        <fullName evidence="9">Polynucleotide phosphorylase</fullName>
        <shortName evidence="9">PNPase</shortName>
    </alternativeName>
</protein>
<name>A0A7V6A1Q8_9BACT</name>